<evidence type="ECO:0000313" key="2">
    <source>
        <dbReference type="EMBL" id="MPC58377.1"/>
    </source>
</evidence>
<proteinExistence type="predicted"/>
<keyword evidence="3" id="KW-1185">Reference proteome</keyword>
<feature type="region of interest" description="Disordered" evidence="1">
    <location>
        <begin position="24"/>
        <end position="77"/>
    </location>
</feature>
<accession>A0A5B7GMB2</accession>
<organism evidence="2 3">
    <name type="scientific">Portunus trituberculatus</name>
    <name type="common">Swimming crab</name>
    <name type="synonym">Neptunus trituberculatus</name>
    <dbReference type="NCBI Taxonomy" id="210409"/>
    <lineage>
        <taxon>Eukaryota</taxon>
        <taxon>Metazoa</taxon>
        <taxon>Ecdysozoa</taxon>
        <taxon>Arthropoda</taxon>
        <taxon>Crustacea</taxon>
        <taxon>Multicrustacea</taxon>
        <taxon>Malacostraca</taxon>
        <taxon>Eumalacostraca</taxon>
        <taxon>Eucarida</taxon>
        <taxon>Decapoda</taxon>
        <taxon>Pleocyemata</taxon>
        <taxon>Brachyura</taxon>
        <taxon>Eubrachyura</taxon>
        <taxon>Portunoidea</taxon>
        <taxon>Portunidae</taxon>
        <taxon>Portuninae</taxon>
        <taxon>Portunus</taxon>
    </lineage>
</organism>
<reference evidence="2 3" key="1">
    <citation type="submission" date="2019-05" db="EMBL/GenBank/DDBJ databases">
        <title>Another draft genome of Portunus trituberculatus and its Hox gene families provides insights of decapod evolution.</title>
        <authorList>
            <person name="Jeong J.-H."/>
            <person name="Song I."/>
            <person name="Kim S."/>
            <person name="Choi T."/>
            <person name="Kim D."/>
            <person name="Ryu S."/>
            <person name="Kim W."/>
        </authorList>
    </citation>
    <scope>NUCLEOTIDE SEQUENCE [LARGE SCALE GENOMIC DNA]</scope>
    <source>
        <tissue evidence="2">Muscle</tissue>
    </source>
</reference>
<dbReference type="Proteomes" id="UP000324222">
    <property type="component" value="Unassembled WGS sequence"/>
</dbReference>
<protein>
    <submittedName>
        <fullName evidence="2">Uncharacterized protein</fullName>
    </submittedName>
</protein>
<dbReference type="AlphaFoldDB" id="A0A5B7GMB2"/>
<evidence type="ECO:0000256" key="1">
    <source>
        <dbReference type="SAM" id="MobiDB-lite"/>
    </source>
</evidence>
<name>A0A5B7GMB2_PORTR</name>
<feature type="compositionally biased region" description="Basic and acidic residues" evidence="1">
    <location>
        <begin position="65"/>
        <end position="77"/>
    </location>
</feature>
<feature type="compositionally biased region" description="Basic and acidic residues" evidence="1">
    <location>
        <begin position="30"/>
        <end position="54"/>
    </location>
</feature>
<gene>
    <name evidence="2" type="ORF">E2C01_052379</name>
</gene>
<comment type="caution">
    <text evidence="2">The sequence shown here is derived from an EMBL/GenBank/DDBJ whole genome shotgun (WGS) entry which is preliminary data.</text>
</comment>
<sequence length="77" mass="8680">MRDILYKTSLKSFILLSATTTTTTTTTAPYKHEYRGETKGQTLKDEVNEQKVDESDQPLLPLAANRREAGHVRQEVG</sequence>
<dbReference type="EMBL" id="VSRR010015619">
    <property type="protein sequence ID" value="MPC58377.1"/>
    <property type="molecule type" value="Genomic_DNA"/>
</dbReference>
<evidence type="ECO:0000313" key="3">
    <source>
        <dbReference type="Proteomes" id="UP000324222"/>
    </source>
</evidence>